<evidence type="ECO:0000256" key="9">
    <source>
        <dbReference type="ARBA" id="ARBA00023098"/>
    </source>
</evidence>
<evidence type="ECO:0000256" key="6">
    <source>
        <dbReference type="ARBA" id="ARBA00022692"/>
    </source>
</evidence>
<keyword evidence="11 13" id="KW-0594">Phospholipid biosynthesis</keyword>
<feature type="transmembrane region" description="Helical" evidence="13">
    <location>
        <begin position="74"/>
        <end position="95"/>
    </location>
</feature>
<evidence type="ECO:0000256" key="5">
    <source>
        <dbReference type="ARBA" id="ARBA00022679"/>
    </source>
</evidence>
<dbReference type="GO" id="GO:0008808">
    <property type="term" value="F:cardiolipin synthase activity"/>
    <property type="evidence" value="ECO:0007669"/>
    <property type="project" value="UniProtKB-UniRule"/>
</dbReference>
<keyword evidence="5 13" id="KW-0808">Transferase</keyword>
<accession>A0A1H3XRA1</accession>
<dbReference type="InterPro" id="IPR022924">
    <property type="entry name" value="Cardiolipin_synthase"/>
</dbReference>
<dbReference type="InterPro" id="IPR027379">
    <property type="entry name" value="CLS_N"/>
</dbReference>
<gene>
    <name evidence="13" type="primary">clsA</name>
    <name evidence="15" type="ORF">SAMN02982996_00744</name>
</gene>
<keyword evidence="9 13" id="KW-0443">Lipid metabolism</keyword>
<keyword evidence="4" id="KW-0997">Cell inner membrane</keyword>
<protein>
    <recommendedName>
        <fullName evidence="13">Cardiolipin synthase A</fullName>
        <shortName evidence="13">CL synthase</shortName>
        <ecNumber evidence="13">2.7.8.-</ecNumber>
    </recommendedName>
</protein>
<keyword evidence="16" id="KW-1185">Reference proteome</keyword>
<comment type="function">
    <text evidence="13">Catalyzes the reversible phosphatidyl group transfer from one phosphatidylglycerol molecule to another to form cardiolipin (CL) (diphosphatidylglycerol) and glycerol.</text>
</comment>
<dbReference type="Gene3D" id="3.30.870.10">
    <property type="entry name" value="Endonuclease Chain A"/>
    <property type="match status" value="2"/>
</dbReference>
<dbReference type="HAMAP" id="MF_00190">
    <property type="entry name" value="Cardiolipin_synth_ClsA"/>
    <property type="match status" value="1"/>
</dbReference>
<reference evidence="15 16" key="1">
    <citation type="submission" date="2016-10" db="EMBL/GenBank/DDBJ databases">
        <authorList>
            <person name="de Groot N.N."/>
        </authorList>
    </citation>
    <scope>NUCLEOTIDE SEQUENCE [LARGE SCALE GENOMIC DNA]</scope>
    <source>
        <strain evidence="15 16">ATCC 29281</strain>
    </source>
</reference>
<evidence type="ECO:0000259" key="14">
    <source>
        <dbReference type="PROSITE" id="PS50035"/>
    </source>
</evidence>
<evidence type="ECO:0000256" key="3">
    <source>
        <dbReference type="ARBA" id="ARBA00022516"/>
    </source>
</evidence>
<dbReference type="Proteomes" id="UP000187280">
    <property type="component" value="Unassembled WGS sequence"/>
</dbReference>
<dbReference type="PROSITE" id="PS50035">
    <property type="entry name" value="PLD"/>
    <property type="match status" value="2"/>
</dbReference>
<feature type="transmembrane region" description="Helical" evidence="13">
    <location>
        <begin position="41"/>
        <end position="62"/>
    </location>
</feature>
<dbReference type="InterPro" id="IPR025202">
    <property type="entry name" value="PLD-like_dom"/>
</dbReference>
<proteinExistence type="inferred from homology"/>
<feature type="active site" evidence="13">
    <location>
        <position position="263"/>
    </location>
</feature>
<dbReference type="NCBIfam" id="TIGR04265">
    <property type="entry name" value="bac_cardiolipin"/>
    <property type="match status" value="1"/>
</dbReference>
<evidence type="ECO:0000313" key="15">
    <source>
        <dbReference type="EMBL" id="SEA01995.1"/>
    </source>
</evidence>
<dbReference type="EMBL" id="FNQS01000002">
    <property type="protein sequence ID" value="SEA01995.1"/>
    <property type="molecule type" value="Genomic_DNA"/>
</dbReference>
<keyword evidence="3 13" id="KW-0444">Lipid biosynthesis</keyword>
<feature type="domain" description="PLD phosphodiesterase" evidence="14">
    <location>
        <begin position="436"/>
        <end position="463"/>
    </location>
</feature>
<evidence type="ECO:0000256" key="7">
    <source>
        <dbReference type="ARBA" id="ARBA00022737"/>
    </source>
</evidence>
<dbReference type="AlphaFoldDB" id="A0A1H3XRA1"/>
<evidence type="ECO:0000256" key="2">
    <source>
        <dbReference type="ARBA" id="ARBA00022475"/>
    </source>
</evidence>
<evidence type="ECO:0000313" key="16">
    <source>
        <dbReference type="Proteomes" id="UP000187280"/>
    </source>
</evidence>
<dbReference type="FunFam" id="3.30.870.10:FF:000002">
    <property type="entry name" value="Cardiolipin synthase A"/>
    <property type="match status" value="1"/>
</dbReference>
<dbReference type="InterPro" id="IPR001736">
    <property type="entry name" value="PLipase_D/transphosphatidylase"/>
</dbReference>
<evidence type="ECO:0000256" key="1">
    <source>
        <dbReference type="ARBA" id="ARBA00004651"/>
    </source>
</evidence>
<keyword evidence="2 13" id="KW-1003">Cell membrane</keyword>
<name>A0A1H3XRA1_9GAMM</name>
<dbReference type="FunFam" id="3.30.870.10:FF:000003">
    <property type="entry name" value="Cardiolipin synthase A"/>
    <property type="match status" value="1"/>
</dbReference>
<dbReference type="Pfam" id="PF13396">
    <property type="entry name" value="PLDc_N"/>
    <property type="match status" value="1"/>
</dbReference>
<evidence type="ECO:0000256" key="10">
    <source>
        <dbReference type="ARBA" id="ARBA00023136"/>
    </source>
</evidence>
<evidence type="ECO:0000256" key="12">
    <source>
        <dbReference type="ARBA" id="ARBA00023264"/>
    </source>
</evidence>
<evidence type="ECO:0000256" key="13">
    <source>
        <dbReference type="HAMAP-Rule" id="MF_00190"/>
    </source>
</evidence>
<evidence type="ECO:0000256" key="4">
    <source>
        <dbReference type="ARBA" id="ARBA00022519"/>
    </source>
</evidence>
<dbReference type="PANTHER" id="PTHR21248:SF22">
    <property type="entry name" value="PHOSPHOLIPASE D"/>
    <property type="match status" value="1"/>
</dbReference>
<keyword evidence="10 13" id="KW-0472">Membrane</keyword>
<evidence type="ECO:0000256" key="11">
    <source>
        <dbReference type="ARBA" id="ARBA00023209"/>
    </source>
</evidence>
<dbReference type="Pfam" id="PF13091">
    <property type="entry name" value="PLDc_2"/>
    <property type="match status" value="2"/>
</dbReference>
<sequence>MPSDVAYSIQTQDISSLGKLCVHFADKHSLKGTVRFAMTTFYAVLSWMLVFSYWLLIASVTLRILMKRRTVPSAMAWLLVIFILPLFGIVAYLSFGELHLGKQRAERARKMWPSTAKWLQELKSYSRIFATENSEVASALFQLCERRQGIAGVKGNQLQLITSFPDTIKALVRDIELARNNVEMVFYIWQQGGLVDEVMAALQAAAKRGVHCRILLDSAGSRTFLRSAYPDILRASGIQVVEALRVNIFRAFLRRMDLRQHRKIILVDNRIAYTGSMNMVDPRYFKQDAGVGQWIDLMVRAEGPAATTMGVIYSCDWEMETGKRLLPPPPDVNIMPFEQESGHTIQVIASGPGYPEDMIHQALLTSVYAARRRLIMTTPYFVPSDDLLHAICTAAQRGVDVNIIVPHKNDSVLVGWACKAFFSELLSAGVKIFQFQGGLLHTKSVLVDDQLCLVGTVNLDMRSLWLNFEITMVIDDADFGNDLACVQDDYIARSRLLDAGKWQRRPYWQRIVERLFYFFSPLL</sequence>
<dbReference type="PANTHER" id="PTHR21248">
    <property type="entry name" value="CARDIOLIPIN SYNTHASE"/>
    <property type="match status" value="1"/>
</dbReference>
<comment type="similarity">
    <text evidence="13">Belongs to the phospholipase D family. Cardiolipin synthase subfamily. ClsA sub-subfamily.</text>
</comment>
<evidence type="ECO:0000256" key="8">
    <source>
        <dbReference type="ARBA" id="ARBA00022989"/>
    </source>
</evidence>
<keyword evidence="8 13" id="KW-1133">Transmembrane helix</keyword>
<dbReference type="CDD" id="cd09152">
    <property type="entry name" value="PLDc_EcCLS_like_1"/>
    <property type="match status" value="1"/>
</dbReference>
<dbReference type="SUPFAM" id="SSF56024">
    <property type="entry name" value="Phospholipase D/nuclease"/>
    <property type="match status" value="2"/>
</dbReference>
<keyword evidence="7" id="KW-0677">Repeat</keyword>
<feature type="active site" evidence="13">
    <location>
        <position position="268"/>
    </location>
</feature>
<comment type="subcellular location">
    <subcellularLocation>
        <location evidence="1 13">Cell membrane</location>
        <topology evidence="1 13">Multi-pass membrane protein</topology>
    </subcellularLocation>
</comment>
<feature type="active site" evidence="13">
    <location>
        <position position="448"/>
    </location>
</feature>
<dbReference type="SMART" id="SM00155">
    <property type="entry name" value="PLDc"/>
    <property type="match status" value="2"/>
</dbReference>
<keyword evidence="6 13" id="KW-0812">Transmembrane</keyword>
<feature type="domain" description="PLD phosphodiesterase" evidence="14">
    <location>
        <begin position="256"/>
        <end position="283"/>
    </location>
</feature>
<dbReference type="eggNOG" id="COG1502">
    <property type="taxonomic scope" value="Bacteria"/>
</dbReference>
<comment type="catalytic activity">
    <reaction evidence="13">
        <text>2 a 1,2-diacyl-sn-glycero-3-phospho-(1'-sn-glycerol) = a cardiolipin + glycerol</text>
        <dbReference type="Rhea" id="RHEA:31451"/>
        <dbReference type="ChEBI" id="CHEBI:17754"/>
        <dbReference type="ChEBI" id="CHEBI:62237"/>
        <dbReference type="ChEBI" id="CHEBI:64716"/>
    </reaction>
</comment>
<dbReference type="GO" id="GO:0005886">
    <property type="term" value="C:plasma membrane"/>
    <property type="evidence" value="ECO:0007669"/>
    <property type="project" value="UniProtKB-SubCell"/>
</dbReference>
<feature type="active site" evidence="13">
    <location>
        <position position="441"/>
    </location>
</feature>
<dbReference type="STRING" id="71657.SAMN02982996_00744"/>
<dbReference type="InterPro" id="IPR030840">
    <property type="entry name" value="CL_synthase_A"/>
</dbReference>
<keyword evidence="12 13" id="KW-1208">Phospholipid metabolism</keyword>
<feature type="active site" evidence="13">
    <location>
        <position position="443"/>
    </location>
</feature>
<dbReference type="CDD" id="cd09158">
    <property type="entry name" value="PLDc_EcCLS_like_2"/>
    <property type="match status" value="1"/>
</dbReference>
<feature type="active site" evidence="13">
    <location>
        <position position="261"/>
    </location>
</feature>
<dbReference type="GO" id="GO:0032049">
    <property type="term" value="P:cardiolipin biosynthetic process"/>
    <property type="evidence" value="ECO:0007669"/>
    <property type="project" value="UniProtKB-UniRule"/>
</dbReference>
<dbReference type="EC" id="2.7.8.-" evidence="13"/>
<organism evidence="15 16">
    <name type="scientific">Lonsdalea quercina</name>
    <dbReference type="NCBI Taxonomy" id="71657"/>
    <lineage>
        <taxon>Bacteria</taxon>
        <taxon>Pseudomonadati</taxon>
        <taxon>Pseudomonadota</taxon>
        <taxon>Gammaproteobacteria</taxon>
        <taxon>Enterobacterales</taxon>
        <taxon>Pectobacteriaceae</taxon>
        <taxon>Lonsdalea</taxon>
    </lineage>
</organism>